<name>A0A2T1D0A3_9CYAN</name>
<accession>A0A2T1D0A3</accession>
<reference evidence="2 3" key="1">
    <citation type="submission" date="2018-02" db="EMBL/GenBank/DDBJ databases">
        <authorList>
            <person name="Cohen D.B."/>
            <person name="Kent A.D."/>
        </authorList>
    </citation>
    <scope>NUCLEOTIDE SEQUENCE [LARGE SCALE GENOMIC DNA]</scope>
    <source>
        <strain evidence="2 3">ULC007</strain>
    </source>
</reference>
<dbReference type="AlphaFoldDB" id="A0A2T1D0A3"/>
<organism evidence="2 3">
    <name type="scientific">Phormidesmis priestleyi ULC007</name>
    <dbReference type="NCBI Taxonomy" id="1920490"/>
    <lineage>
        <taxon>Bacteria</taxon>
        <taxon>Bacillati</taxon>
        <taxon>Cyanobacteriota</taxon>
        <taxon>Cyanophyceae</taxon>
        <taxon>Leptolyngbyales</taxon>
        <taxon>Leptolyngbyaceae</taxon>
        <taxon>Phormidesmis</taxon>
    </lineage>
</organism>
<comment type="caution">
    <text evidence="2">The sequence shown here is derived from an EMBL/GenBank/DDBJ whole genome shotgun (WGS) entry which is preliminary data.</text>
</comment>
<dbReference type="EMBL" id="PVWG01000112">
    <property type="protein sequence ID" value="PSB13928.1"/>
    <property type="molecule type" value="Genomic_DNA"/>
</dbReference>
<protein>
    <submittedName>
        <fullName evidence="2">Uncharacterized protein</fullName>
    </submittedName>
</protein>
<feature type="region of interest" description="Disordered" evidence="1">
    <location>
        <begin position="60"/>
        <end position="90"/>
    </location>
</feature>
<evidence type="ECO:0000313" key="2">
    <source>
        <dbReference type="EMBL" id="PSB13928.1"/>
    </source>
</evidence>
<evidence type="ECO:0000256" key="1">
    <source>
        <dbReference type="SAM" id="MobiDB-lite"/>
    </source>
</evidence>
<proteinExistence type="predicted"/>
<evidence type="ECO:0000313" key="3">
    <source>
        <dbReference type="Proteomes" id="UP000238634"/>
    </source>
</evidence>
<gene>
    <name evidence="2" type="ORF">C7B65_26850</name>
</gene>
<dbReference type="Proteomes" id="UP000238634">
    <property type="component" value="Unassembled WGS sequence"/>
</dbReference>
<sequence>MAEVLQQKKSAYPNLLHSVSRFRTGDQRLVAATFQYHGEAGLLRKLFVLDEMRDREAFLDQKKKSRRDRQKDEQATLPRSPKLIKPIEEV</sequence>
<keyword evidence="3" id="KW-1185">Reference proteome</keyword>
<reference evidence="2 3" key="2">
    <citation type="submission" date="2018-03" db="EMBL/GenBank/DDBJ databases">
        <title>The ancient ancestry and fast evolution of plastids.</title>
        <authorList>
            <person name="Moore K.R."/>
            <person name="Magnabosco C."/>
            <person name="Momper L."/>
            <person name="Gold D.A."/>
            <person name="Bosak T."/>
            <person name="Fournier G.P."/>
        </authorList>
    </citation>
    <scope>NUCLEOTIDE SEQUENCE [LARGE SCALE GENOMIC DNA]</scope>
    <source>
        <strain evidence="2 3">ULC007</strain>
    </source>
</reference>
<dbReference type="RefSeq" id="WP_073074889.1">
    <property type="nucleotide sequence ID" value="NZ_MPPI01000049.1"/>
</dbReference>